<proteinExistence type="predicted"/>
<name>A0ABQ6C2K6_9BURK</name>
<reference evidence="2" key="1">
    <citation type="journal article" date="2019" name="Int. J. Syst. Evol. Microbiol.">
        <title>The Global Catalogue of Microorganisms (GCM) 10K type strain sequencing project: providing services to taxonomists for standard genome sequencing and annotation.</title>
        <authorList>
            <consortium name="The Broad Institute Genomics Platform"/>
            <consortium name="The Broad Institute Genome Sequencing Center for Infectious Disease"/>
            <person name="Wu L."/>
            <person name="Ma J."/>
        </authorList>
    </citation>
    <scope>NUCLEOTIDE SEQUENCE [LARGE SCALE GENOMIC DNA]</scope>
    <source>
        <strain evidence="2">NBRC 109341</strain>
    </source>
</reference>
<organism evidence="1 2">
    <name type="scientific">Hydrogenophaga electricum</name>
    <dbReference type="NCBI Taxonomy" id="1230953"/>
    <lineage>
        <taxon>Bacteria</taxon>
        <taxon>Pseudomonadati</taxon>
        <taxon>Pseudomonadota</taxon>
        <taxon>Betaproteobacteria</taxon>
        <taxon>Burkholderiales</taxon>
        <taxon>Comamonadaceae</taxon>
        <taxon>Hydrogenophaga</taxon>
    </lineage>
</organism>
<dbReference type="Proteomes" id="UP001156903">
    <property type="component" value="Unassembled WGS sequence"/>
</dbReference>
<dbReference type="EMBL" id="BSPB01000002">
    <property type="protein sequence ID" value="GLS12955.1"/>
    <property type="molecule type" value="Genomic_DNA"/>
</dbReference>
<dbReference type="Pfam" id="PF09932">
    <property type="entry name" value="DUF2164"/>
    <property type="match status" value="1"/>
</dbReference>
<evidence type="ECO:0008006" key="3">
    <source>
        <dbReference type="Google" id="ProtNLM"/>
    </source>
</evidence>
<evidence type="ECO:0000313" key="2">
    <source>
        <dbReference type="Proteomes" id="UP001156903"/>
    </source>
</evidence>
<protein>
    <recommendedName>
        <fullName evidence="3">DUF2164 domain-containing protein</fullName>
    </recommendedName>
</protein>
<evidence type="ECO:0000313" key="1">
    <source>
        <dbReference type="EMBL" id="GLS12955.1"/>
    </source>
</evidence>
<dbReference type="RefSeq" id="WP_284306439.1">
    <property type="nucleotide sequence ID" value="NZ_BSPB01000002.1"/>
</dbReference>
<sequence>MSIDIPKDARAEAIASIQRYFDENMEERIGNIAAGGLLGFFLEEIAPVIYNQAVADVQERLQARVADLDIELHEEAFTYWRRRQNPGRSR</sequence>
<comment type="caution">
    <text evidence="1">The sequence shown here is derived from an EMBL/GenBank/DDBJ whole genome shotgun (WGS) entry which is preliminary data.</text>
</comment>
<keyword evidence="2" id="KW-1185">Reference proteome</keyword>
<accession>A0ABQ6C2K6</accession>
<gene>
    <name evidence="1" type="ORF">GCM10007935_03830</name>
</gene>
<dbReference type="InterPro" id="IPR018680">
    <property type="entry name" value="DUF2164"/>
</dbReference>